<gene>
    <name evidence="2" type="ORF">SAMN04488589_0720</name>
</gene>
<sequence>MLIPILMEKNKKYVIAVIAVLILVGIAGAYTYLGTDSADTKINSSEAVSIVENDPMAINYSEEYFHVEGWRVTNTELLDSVPTETVQDNSVWRVRIMERSCACSGIKDLFVIEGYVSSSTGELLGIETKSVLESEYDKKTCSSTSCH</sequence>
<keyword evidence="1" id="KW-0472">Membrane</keyword>
<keyword evidence="1" id="KW-1133">Transmembrane helix</keyword>
<proteinExistence type="predicted"/>
<reference evidence="2 3" key="1">
    <citation type="submission" date="2016-10" db="EMBL/GenBank/DDBJ databases">
        <authorList>
            <person name="Varghese N."/>
            <person name="Submissions S."/>
        </authorList>
    </citation>
    <scope>NUCLEOTIDE SEQUENCE [LARGE SCALE GENOMIC DNA]</scope>
    <source>
        <strain evidence="2 3">PL 12/M</strain>
    </source>
</reference>
<evidence type="ECO:0000313" key="2">
    <source>
        <dbReference type="EMBL" id="SDF50364.1"/>
    </source>
</evidence>
<organism evidence="2 3">
    <name type="scientific">Methanolobus vulcani</name>
    <dbReference type="NCBI Taxonomy" id="38026"/>
    <lineage>
        <taxon>Archaea</taxon>
        <taxon>Methanobacteriati</taxon>
        <taxon>Methanobacteriota</taxon>
        <taxon>Stenosarchaea group</taxon>
        <taxon>Methanomicrobia</taxon>
        <taxon>Methanosarcinales</taxon>
        <taxon>Methanosarcinaceae</taxon>
        <taxon>Methanolobus</taxon>
    </lineage>
</organism>
<dbReference type="Proteomes" id="UP000199259">
    <property type="component" value="Unassembled WGS sequence"/>
</dbReference>
<evidence type="ECO:0000256" key="1">
    <source>
        <dbReference type="SAM" id="Phobius"/>
    </source>
</evidence>
<dbReference type="EMBL" id="FNCA01000002">
    <property type="protein sequence ID" value="SDF50364.1"/>
    <property type="molecule type" value="Genomic_DNA"/>
</dbReference>
<evidence type="ECO:0000313" key="3">
    <source>
        <dbReference type="Proteomes" id="UP000199259"/>
    </source>
</evidence>
<protein>
    <submittedName>
        <fullName evidence="2">Uncharacterized protein</fullName>
    </submittedName>
</protein>
<comment type="caution">
    <text evidence="2">The sequence shown here is derived from an EMBL/GenBank/DDBJ whole genome shotgun (WGS) entry which is preliminary data.</text>
</comment>
<feature type="transmembrane region" description="Helical" evidence="1">
    <location>
        <begin position="12"/>
        <end position="33"/>
    </location>
</feature>
<name>A0A7Z7FC23_9EURY</name>
<keyword evidence="1" id="KW-0812">Transmembrane</keyword>
<keyword evidence="3" id="KW-1185">Reference proteome</keyword>
<dbReference type="AlphaFoldDB" id="A0A7Z7FC23"/>
<accession>A0A7Z7FC23</accession>